<evidence type="ECO:0008006" key="2">
    <source>
        <dbReference type="Google" id="ProtNLM"/>
    </source>
</evidence>
<proteinExistence type="predicted"/>
<accession>A0A8S5U4L5</accession>
<name>A0A8S5U4L5_9CAUD</name>
<dbReference type="EMBL" id="BK016009">
    <property type="protein sequence ID" value="DAF89387.1"/>
    <property type="molecule type" value="Genomic_DNA"/>
</dbReference>
<reference evidence="1" key="1">
    <citation type="journal article" date="2021" name="Proc. Natl. Acad. Sci. U.S.A.">
        <title>A Catalog of Tens of Thousands of Viruses from Human Metagenomes Reveals Hidden Associations with Chronic Diseases.</title>
        <authorList>
            <person name="Tisza M.J."/>
            <person name="Buck C.B."/>
        </authorList>
    </citation>
    <scope>NUCLEOTIDE SEQUENCE</scope>
    <source>
        <strain evidence="1">Ct2KA10</strain>
    </source>
</reference>
<sequence length="115" mass="12824">MEDKVKIVYAFNLLTKEYAGPKVLDKTDKSPISGAWQIPCNMVEVIPPVIPEDHKCIWDGSQWILKEVEKPKEPEIPEISQVSESTTQTPSLDERIAVLEDAVNTLMEGVTTTNG</sequence>
<organism evidence="1">
    <name type="scientific">Caudovirales sp. ct2KA10</name>
    <dbReference type="NCBI Taxonomy" id="2825757"/>
    <lineage>
        <taxon>Viruses</taxon>
        <taxon>Duplodnaviria</taxon>
        <taxon>Heunggongvirae</taxon>
        <taxon>Uroviricota</taxon>
        <taxon>Caudoviricetes</taxon>
    </lineage>
</organism>
<protein>
    <recommendedName>
        <fullName evidence="2">Tail fiber assembly protein</fullName>
    </recommendedName>
</protein>
<evidence type="ECO:0000313" key="1">
    <source>
        <dbReference type="EMBL" id="DAF89387.1"/>
    </source>
</evidence>